<dbReference type="Proteomes" id="UP000789759">
    <property type="component" value="Unassembled WGS sequence"/>
</dbReference>
<evidence type="ECO:0000313" key="2">
    <source>
        <dbReference type="Proteomes" id="UP000789759"/>
    </source>
</evidence>
<dbReference type="AlphaFoldDB" id="A0A9N9EA11"/>
<protein>
    <submittedName>
        <fullName evidence="1">8992_t:CDS:1</fullName>
    </submittedName>
</protein>
<evidence type="ECO:0000313" key="1">
    <source>
        <dbReference type="EMBL" id="CAG8670022.1"/>
    </source>
</evidence>
<name>A0A9N9EA11_9GLOM</name>
<gene>
    <name evidence="1" type="ORF">CPELLU_LOCUS10225</name>
</gene>
<proteinExistence type="predicted"/>
<keyword evidence="2" id="KW-1185">Reference proteome</keyword>
<organism evidence="1 2">
    <name type="scientific">Cetraspora pellucida</name>
    <dbReference type="NCBI Taxonomy" id="1433469"/>
    <lineage>
        <taxon>Eukaryota</taxon>
        <taxon>Fungi</taxon>
        <taxon>Fungi incertae sedis</taxon>
        <taxon>Mucoromycota</taxon>
        <taxon>Glomeromycotina</taxon>
        <taxon>Glomeromycetes</taxon>
        <taxon>Diversisporales</taxon>
        <taxon>Gigasporaceae</taxon>
        <taxon>Cetraspora</taxon>
    </lineage>
</organism>
<accession>A0A9N9EA11</accession>
<reference evidence="1" key="1">
    <citation type="submission" date="2021-06" db="EMBL/GenBank/DDBJ databases">
        <authorList>
            <person name="Kallberg Y."/>
            <person name="Tangrot J."/>
            <person name="Rosling A."/>
        </authorList>
    </citation>
    <scope>NUCLEOTIDE SEQUENCE</scope>
    <source>
        <strain evidence="1">FL966</strain>
    </source>
</reference>
<dbReference type="EMBL" id="CAJVQA010008334">
    <property type="protein sequence ID" value="CAG8670022.1"/>
    <property type="molecule type" value="Genomic_DNA"/>
</dbReference>
<comment type="caution">
    <text evidence="1">The sequence shown here is derived from an EMBL/GenBank/DDBJ whole genome shotgun (WGS) entry which is preliminary data.</text>
</comment>
<sequence length="350" mass="41245">MQLLSNIINQKKININKTIRELEITLETEFIESIQQNFNQINKCPEGFDGYRTITKYETTLHDRINRIIGKKSQILDSQCLSKIENKETEIEILFNNVQFTKKEINNHINELVLYFHSDKTANPNSSKWLKDKLELLAKEEVEKLTQKELKELHAVMAECAYRQYNAACKIADKAKRLYKQVKLQENIALCLPSYFSFFAGFRFENRILSTIIALEAGYLIDVAEKKGLEILPMNMNMPEDYKKFNKDNSENAVSIFRSINIELDEIIEKLLNFKEYEDNARKMPFQARLKEEEFSEEETQLKEESSQNVYKELCEDEQLAEKEVNSLNSLVYWQKALKKYEHMLEKNSK</sequence>